<dbReference type="EMBL" id="LXQA011216754">
    <property type="protein sequence ID" value="MCI89329.1"/>
    <property type="molecule type" value="Genomic_DNA"/>
</dbReference>
<dbReference type="Proteomes" id="UP000265520">
    <property type="component" value="Unassembled WGS sequence"/>
</dbReference>
<proteinExistence type="predicted"/>
<organism evidence="1 2">
    <name type="scientific">Trifolium medium</name>
    <dbReference type="NCBI Taxonomy" id="97028"/>
    <lineage>
        <taxon>Eukaryota</taxon>
        <taxon>Viridiplantae</taxon>
        <taxon>Streptophyta</taxon>
        <taxon>Embryophyta</taxon>
        <taxon>Tracheophyta</taxon>
        <taxon>Spermatophyta</taxon>
        <taxon>Magnoliopsida</taxon>
        <taxon>eudicotyledons</taxon>
        <taxon>Gunneridae</taxon>
        <taxon>Pentapetalae</taxon>
        <taxon>rosids</taxon>
        <taxon>fabids</taxon>
        <taxon>Fabales</taxon>
        <taxon>Fabaceae</taxon>
        <taxon>Papilionoideae</taxon>
        <taxon>50 kb inversion clade</taxon>
        <taxon>NPAAA clade</taxon>
        <taxon>Hologalegina</taxon>
        <taxon>IRL clade</taxon>
        <taxon>Trifolieae</taxon>
        <taxon>Trifolium</taxon>
    </lineage>
</organism>
<comment type="caution">
    <text evidence="1">The sequence shown here is derived from an EMBL/GenBank/DDBJ whole genome shotgun (WGS) entry which is preliminary data.</text>
</comment>
<name>A0A392VPJ1_9FABA</name>
<dbReference type="AlphaFoldDB" id="A0A392VPJ1"/>
<feature type="non-terminal residue" evidence="1">
    <location>
        <position position="1"/>
    </location>
</feature>
<sequence length="40" mass="4347">VVKVGDGIEVSLCGRSVVLANVLQVSELDKWRWISGSLFS</sequence>
<evidence type="ECO:0000313" key="2">
    <source>
        <dbReference type="Proteomes" id="UP000265520"/>
    </source>
</evidence>
<reference evidence="1 2" key="1">
    <citation type="journal article" date="2018" name="Front. Plant Sci.">
        <title>Red Clover (Trifolium pratense) and Zigzag Clover (T. medium) - A Picture of Genomic Similarities and Differences.</title>
        <authorList>
            <person name="Dluhosova J."/>
            <person name="Istvanek J."/>
            <person name="Nedelnik J."/>
            <person name="Repkova J."/>
        </authorList>
    </citation>
    <scope>NUCLEOTIDE SEQUENCE [LARGE SCALE GENOMIC DNA]</scope>
    <source>
        <strain evidence="2">cv. 10/8</strain>
        <tissue evidence="1">Leaf</tissue>
    </source>
</reference>
<protein>
    <submittedName>
        <fullName evidence="1">Uncharacterized protein</fullName>
    </submittedName>
</protein>
<accession>A0A392VPJ1</accession>
<evidence type="ECO:0000313" key="1">
    <source>
        <dbReference type="EMBL" id="MCI89329.1"/>
    </source>
</evidence>
<keyword evidence="2" id="KW-1185">Reference proteome</keyword>